<dbReference type="GO" id="GO:0009279">
    <property type="term" value="C:cell outer membrane"/>
    <property type="evidence" value="ECO:0007669"/>
    <property type="project" value="UniProtKB-SubCell"/>
</dbReference>
<comment type="caution">
    <text evidence="13">The sequence shown here is derived from an EMBL/GenBank/DDBJ whole genome shotgun (WGS) entry which is preliminary data.</text>
</comment>
<evidence type="ECO:0000256" key="10">
    <source>
        <dbReference type="SAM" id="SignalP"/>
    </source>
</evidence>
<dbReference type="OrthoDB" id="176248at2"/>
<proteinExistence type="inferred from homology"/>
<dbReference type="Pfam" id="PF00593">
    <property type="entry name" value="TonB_dep_Rec_b-barrel"/>
    <property type="match status" value="1"/>
</dbReference>
<feature type="chain" id="PRO_5020867515" evidence="10">
    <location>
        <begin position="28"/>
        <end position="950"/>
    </location>
</feature>
<keyword evidence="5 9" id="KW-0798">TonB box</keyword>
<evidence type="ECO:0000256" key="2">
    <source>
        <dbReference type="ARBA" id="ARBA00022448"/>
    </source>
</evidence>
<keyword evidence="2 8" id="KW-0813">Transport</keyword>
<keyword evidence="4 8" id="KW-0812">Transmembrane</keyword>
<comment type="subcellular location">
    <subcellularLocation>
        <location evidence="1 8">Cell outer membrane</location>
        <topology evidence="1 8">Multi-pass membrane protein</topology>
    </subcellularLocation>
</comment>
<dbReference type="SUPFAM" id="SSF56935">
    <property type="entry name" value="Porins"/>
    <property type="match status" value="1"/>
</dbReference>
<comment type="similarity">
    <text evidence="8 9">Belongs to the TonB-dependent receptor family.</text>
</comment>
<evidence type="ECO:0000256" key="5">
    <source>
        <dbReference type="ARBA" id="ARBA00023077"/>
    </source>
</evidence>
<dbReference type="AlphaFoldDB" id="A0A4R2FGK3"/>
<dbReference type="InterPro" id="IPR000531">
    <property type="entry name" value="Beta-barrel_TonB"/>
</dbReference>
<dbReference type="InterPro" id="IPR037066">
    <property type="entry name" value="Plug_dom_sf"/>
</dbReference>
<keyword evidence="6 8" id="KW-0472">Membrane</keyword>
<dbReference type="RefSeq" id="WP_133037666.1">
    <property type="nucleotide sequence ID" value="NZ_SLWF01000002.1"/>
</dbReference>
<organism evidence="13 14">
    <name type="scientific">Shewanella fodinae</name>
    <dbReference type="NCBI Taxonomy" id="552357"/>
    <lineage>
        <taxon>Bacteria</taxon>
        <taxon>Pseudomonadati</taxon>
        <taxon>Pseudomonadota</taxon>
        <taxon>Gammaproteobacteria</taxon>
        <taxon>Alteromonadales</taxon>
        <taxon>Shewanellaceae</taxon>
        <taxon>Shewanella</taxon>
    </lineage>
</organism>
<dbReference type="InterPro" id="IPR039426">
    <property type="entry name" value="TonB-dep_rcpt-like"/>
</dbReference>
<evidence type="ECO:0000256" key="4">
    <source>
        <dbReference type="ARBA" id="ARBA00022692"/>
    </source>
</evidence>
<evidence type="ECO:0000259" key="12">
    <source>
        <dbReference type="Pfam" id="PF07715"/>
    </source>
</evidence>
<evidence type="ECO:0000256" key="9">
    <source>
        <dbReference type="RuleBase" id="RU003357"/>
    </source>
</evidence>
<evidence type="ECO:0000313" key="13">
    <source>
        <dbReference type="EMBL" id="TCN90242.1"/>
    </source>
</evidence>
<keyword evidence="7 8" id="KW-0998">Cell outer membrane</keyword>
<keyword evidence="13" id="KW-0675">Receptor</keyword>
<keyword evidence="10" id="KW-0732">Signal</keyword>
<dbReference type="InterPro" id="IPR036942">
    <property type="entry name" value="Beta-barrel_TonB_sf"/>
</dbReference>
<dbReference type="Gene3D" id="2.40.170.20">
    <property type="entry name" value="TonB-dependent receptor, beta-barrel domain"/>
    <property type="match status" value="1"/>
</dbReference>
<dbReference type="Pfam" id="PF07715">
    <property type="entry name" value="Plug"/>
    <property type="match status" value="1"/>
</dbReference>
<evidence type="ECO:0000313" key="14">
    <source>
        <dbReference type="Proteomes" id="UP000294832"/>
    </source>
</evidence>
<feature type="domain" description="TonB-dependent receptor-like beta-barrel" evidence="11">
    <location>
        <begin position="408"/>
        <end position="916"/>
    </location>
</feature>
<evidence type="ECO:0000256" key="7">
    <source>
        <dbReference type="ARBA" id="ARBA00023237"/>
    </source>
</evidence>
<protein>
    <submittedName>
        <fullName evidence="13">TonB-dependent receptor-like protein</fullName>
    </submittedName>
</protein>
<dbReference type="CDD" id="cd01347">
    <property type="entry name" value="ligand_gated_channel"/>
    <property type="match status" value="1"/>
</dbReference>
<dbReference type="PROSITE" id="PS52016">
    <property type="entry name" value="TONB_DEPENDENT_REC_3"/>
    <property type="match status" value="1"/>
</dbReference>
<dbReference type="PANTHER" id="PTHR47234:SF2">
    <property type="entry name" value="TONB-DEPENDENT RECEPTOR"/>
    <property type="match status" value="1"/>
</dbReference>
<reference evidence="13 14" key="1">
    <citation type="submission" date="2019-03" db="EMBL/GenBank/DDBJ databases">
        <title>Freshwater and sediment microbial communities from various areas in North America, analyzing microbe dynamics in response to fracking.</title>
        <authorList>
            <person name="Lamendella R."/>
        </authorList>
    </citation>
    <scope>NUCLEOTIDE SEQUENCE [LARGE SCALE GENOMIC DNA]</scope>
    <source>
        <strain evidence="13 14">74A</strain>
    </source>
</reference>
<keyword evidence="14" id="KW-1185">Reference proteome</keyword>
<dbReference type="Gene3D" id="2.170.130.10">
    <property type="entry name" value="TonB-dependent receptor, plug domain"/>
    <property type="match status" value="1"/>
</dbReference>
<dbReference type="Proteomes" id="UP000294832">
    <property type="component" value="Unassembled WGS sequence"/>
</dbReference>
<gene>
    <name evidence="13" type="ORF">EDC91_102158</name>
</gene>
<evidence type="ECO:0000256" key="6">
    <source>
        <dbReference type="ARBA" id="ARBA00023136"/>
    </source>
</evidence>
<name>A0A4R2FGK3_9GAMM</name>
<feature type="signal peptide" evidence="10">
    <location>
        <begin position="1"/>
        <end position="27"/>
    </location>
</feature>
<sequence>MPTKTKLAEWIAISLLGSAAISISVQAAENDKKDADSQKYEHIEVTGSHIVRESAYAPTPVTVVTGEELLGTGVTNIGEALNQLPALGSTYSLANSGGSSIGTAGLNILDLRNLGTSRTLVLVNGKRHVSSEAGTAAVDVNTIPSAWVDKVEIITGGASAIYGADAVTGVVNFILKKNITGLDFNASIGTADDSDFSKKRASFSYGTDIDNGRGNIAFSAEYSGQNNLSAMDRDQTSIAYASMANNTPGRIDDNNPNNPDKIYTANSGYYAIANDGRFNLNGWKKFNSDGSVSDVNLGSNVYNYYCTDCDSINLNQFNELQPEFKRYNFNFKGNYDITESDSVYFETKYVRSDATNNFQPAFFFFDPVNTVSIDNAFMDPALRKMMQDAGKTSLTINRFMTDTGLRVENDTRETQRYVLGMEGTIASEWNYDVYAVYGQTDLKRENENNLIYDNYINALDAVKDENGNIVCRSEAAQADGCVPINIFGEGAPSQAAIDYINVNLTGTSVIKQTVVGGNITNSGLYELPAGYVGFSTGVEYRKEESAIHEPDYPKETFFNSLGEDHGSFNVKEVYAELSIPLLADLPLIRQLDLDLAARYADYSSIGSATTWKTGLNWEISDELRMRGTYSKAIRAPNISELYGASSETYFGVDDSCKLDNLNNLANSSTRRKNCAALGIPGDFNSNYDAASIKGELSGNHELDPEKSTSYTLGAVFQPTAISGLSLSVDYWNIKIDDAISNIGAQDIINKCLDSENGINNQYCALITRDPNTHEITLIQSHSLNLAKLEASGVDFDLGYDMDLGKGTLSSSLIATKLIRNRSYDFQDDPTNYQDYAGTSGTPEWQANVDLRYTLDNWQAKWRTRYIDSVDLYTPQDLERNANPNSLMDYGSYFISDMSVGYQFDNGLGLKFGIDNVFDRDLPFGTIGTGTGSAMYDNVGRYYYTTVSFKL</sequence>
<dbReference type="InterPro" id="IPR012910">
    <property type="entry name" value="Plug_dom"/>
</dbReference>
<keyword evidence="3 8" id="KW-1134">Transmembrane beta strand</keyword>
<dbReference type="PANTHER" id="PTHR47234">
    <property type="match status" value="1"/>
</dbReference>
<feature type="domain" description="TonB-dependent receptor plug" evidence="12">
    <location>
        <begin position="57"/>
        <end position="170"/>
    </location>
</feature>
<evidence type="ECO:0000256" key="1">
    <source>
        <dbReference type="ARBA" id="ARBA00004571"/>
    </source>
</evidence>
<dbReference type="EMBL" id="SLWF01000002">
    <property type="protein sequence ID" value="TCN90242.1"/>
    <property type="molecule type" value="Genomic_DNA"/>
</dbReference>
<accession>A0A4R2FGK3</accession>
<evidence type="ECO:0000259" key="11">
    <source>
        <dbReference type="Pfam" id="PF00593"/>
    </source>
</evidence>
<evidence type="ECO:0000256" key="8">
    <source>
        <dbReference type="PROSITE-ProRule" id="PRU01360"/>
    </source>
</evidence>
<evidence type="ECO:0000256" key="3">
    <source>
        <dbReference type="ARBA" id="ARBA00022452"/>
    </source>
</evidence>